<dbReference type="Proteomes" id="UP001230649">
    <property type="component" value="Unassembled WGS sequence"/>
</dbReference>
<proteinExistence type="predicted"/>
<keyword evidence="2" id="KW-1185">Reference proteome</keyword>
<name>A0ACC2V481_9TREE</name>
<gene>
    <name evidence="1" type="ORF">QFC20_007018</name>
</gene>
<reference evidence="1" key="1">
    <citation type="submission" date="2023-04" db="EMBL/GenBank/DDBJ databases">
        <title>Draft Genome sequencing of Naganishia species isolated from polar environments using Oxford Nanopore Technology.</title>
        <authorList>
            <person name="Leo P."/>
            <person name="Venkateswaran K."/>
        </authorList>
    </citation>
    <scope>NUCLEOTIDE SEQUENCE</scope>
    <source>
        <strain evidence="1">MNA-CCFEE 5262</strain>
    </source>
</reference>
<protein>
    <submittedName>
        <fullName evidence="1">Uncharacterized protein</fullName>
    </submittedName>
</protein>
<comment type="caution">
    <text evidence="1">The sequence shown here is derived from an EMBL/GenBank/DDBJ whole genome shotgun (WGS) entry which is preliminary data.</text>
</comment>
<evidence type="ECO:0000313" key="1">
    <source>
        <dbReference type="EMBL" id="KAJ9093933.1"/>
    </source>
</evidence>
<organism evidence="1 2">
    <name type="scientific">Naganishia adeliensis</name>
    <dbReference type="NCBI Taxonomy" id="92952"/>
    <lineage>
        <taxon>Eukaryota</taxon>
        <taxon>Fungi</taxon>
        <taxon>Dikarya</taxon>
        <taxon>Basidiomycota</taxon>
        <taxon>Agaricomycotina</taxon>
        <taxon>Tremellomycetes</taxon>
        <taxon>Filobasidiales</taxon>
        <taxon>Filobasidiaceae</taxon>
        <taxon>Naganishia</taxon>
    </lineage>
</organism>
<dbReference type="EMBL" id="JASBWS010000146">
    <property type="protein sequence ID" value="KAJ9093933.1"/>
    <property type="molecule type" value="Genomic_DNA"/>
</dbReference>
<sequence length="1372" mass="154821">MFLPDVVETSRNEANAQQIKQGLHRSGGRSYTSRAVEAVPTSLRSQVELFDPANAASDTSDGTLWPEKWLNREQVQHVLAECKRENVDFETNPNLVYRFCDALLSANANNPLWASAESVLSLRIADVIRYEDVTLCAGNRLNVLSFEKSLMPLMAYLTSESVRKSPVNREVNALYRVIDNNIDEFAPTLKKMLESLDVASTIADVYVPEHLRLKSVYQTLKIVALLVQGYLSRIKDVAATRPELPALIQALSASYIKWCHAAANGALPYVDSLIEKISKIAERDQKRLRPEDTSVITASLQDLAIATSGLHRLYEGPGKGRHNNDHENIKEISIEPTHEELMCEKYYLPVNIADGPHHLPAHSMERLLDIQFRLFREEMIAPLREGIQLLMPEVAGRGESAHFARLVQEGGGVYRKDSASFALNRNGFTIGLRIQAPPKARSRKLDYWESKAGLSRGHLVALIWNDKVYVGTVMSSAEQIGRSFDATHVQVDVDFLDAGLGIRVADVLKHRHEHRMVLVKSDIMIESIKPYLQALQNIEPLDVPFAPYLQLVARLGNIKIDLPSYSRLPEFRWELKHLLKADADVQRTTSFDPNDLHQVQDARNLLEDQSLLDVSQANAIVDMLTQEVALVQGGNIVRANVTTDIVRLGGQSKDDLVSKFNLFELEKLTDHFDPTSNKKLKKLNWKRKGLEADMADVQKKMFQTWLSISVLAEYLEDQDEDAGLVNSPPRFIQDLFDHLTKEDEEGWTEVKDARRQKNDQYEEPRTFFSMWINGEDLNVFKAMMSSQLPESGKPPISVSVEPASQQSEGPQQGRKSSERTTASIPQPKRIQLSDTQRNIMNRFAFLGVEASQLTMTCDPYSDSENDDDSSEVSVDLIDVGHDLRAADVDIEEPDADDMVFYQPAAFRSKYGCEVPVTRAMTRSLEALRDTHDHWRMNLEERRKLYDYWQQSAIDMEAEQCAVEFSHLREEHATLLSEMDDYRDQIIGATTTGAAKAVNLLKKLSPQVLIVEEAGQTLEAHVLATLRPSIKHLVMIGQSASNRCKLRATINNYHLSADNPKTGSLYKFDISLQERLASNGFKMSLLNVQRRMRPEIADLIRINLYPTLQDHEHVSPEENKPKVSGMAQDVFFFDHQMPEVNAKGHEVSHHNPYEVEWQGRYSHPGGIVVLVGYLGQLSKVRNALSEIVTVDIDERDLQQLEVAEQDESSAVPPIFVGNVRRSTADKVVRVATIDTFQGCEADIIILSTVRNQGMDDGTGSGCVKKTIGFLKSRNRTNVALSRAREGLYILGNADLLVQKSDEQSLWPSFVQLLDSRGQIGSKWPFQCATHPEEVVLIEDPAELQRRFPQGWSRLHSRMWISNDMWAYLLVHGM</sequence>
<evidence type="ECO:0000313" key="2">
    <source>
        <dbReference type="Proteomes" id="UP001230649"/>
    </source>
</evidence>
<accession>A0ACC2V481</accession>